<name>A0A934SIZ3_9MICO</name>
<keyword evidence="1" id="KW-0732">Signal</keyword>
<evidence type="ECO:0000256" key="1">
    <source>
        <dbReference type="SAM" id="SignalP"/>
    </source>
</evidence>
<accession>A0A934SIZ3</accession>
<dbReference type="Pfam" id="PF05901">
    <property type="entry name" value="Excalibur"/>
    <property type="match status" value="1"/>
</dbReference>
<gene>
    <name evidence="3" type="ORF">IV501_02365</name>
    <name evidence="4" type="ORF">IV501_14790</name>
</gene>
<dbReference type="RefSeq" id="WP_200554798.1">
    <property type="nucleotide sequence ID" value="NZ_JAEPES010000001.1"/>
</dbReference>
<evidence type="ECO:0000313" key="3">
    <source>
        <dbReference type="EMBL" id="MBK4346468.1"/>
    </source>
</evidence>
<dbReference type="InterPro" id="IPR007253">
    <property type="entry name" value="Cell_wall-bd_2"/>
</dbReference>
<protein>
    <submittedName>
        <fullName evidence="3">Cell wall-binding repeat-containing protein</fullName>
    </submittedName>
</protein>
<dbReference type="EMBL" id="JAEPES010000005">
    <property type="protein sequence ID" value="MBK4348904.1"/>
    <property type="molecule type" value="Genomic_DNA"/>
</dbReference>
<evidence type="ECO:0000259" key="2">
    <source>
        <dbReference type="SMART" id="SM00894"/>
    </source>
</evidence>
<dbReference type="PANTHER" id="PTHR30032:SF8">
    <property type="entry name" value="GERMINATION-SPECIFIC N-ACETYLMURAMOYL-L-ALANINE AMIDASE"/>
    <property type="match status" value="1"/>
</dbReference>
<dbReference type="AlphaFoldDB" id="A0A934SIZ3"/>
<dbReference type="Gene3D" id="3.40.50.12090">
    <property type="match status" value="2"/>
</dbReference>
<evidence type="ECO:0000313" key="5">
    <source>
        <dbReference type="Proteomes" id="UP000636458"/>
    </source>
</evidence>
<feature type="signal peptide" evidence="1">
    <location>
        <begin position="1"/>
        <end position="25"/>
    </location>
</feature>
<dbReference type="Pfam" id="PF04122">
    <property type="entry name" value="CW_binding_2"/>
    <property type="match status" value="3"/>
</dbReference>
<dbReference type="PANTHER" id="PTHR30032">
    <property type="entry name" value="N-ACETYLMURAMOYL-L-ALANINE AMIDASE-RELATED"/>
    <property type="match status" value="1"/>
</dbReference>
<sequence>MIALRLLPVLVTAIALVMPVTAAHALVPGVTSGAVTSGAVTSTPQRLAGGDRYSTSVAIASRFAEGVPVAYVATGTNYPDALSAAPAAAALGGPLLLTAPDSLPAVVAAEITRLAPQLIVVVGGNAAVSPEVYDQLSAMTPAIRRDSGVDRYETSRTINRNAFPAGSPSAFVATGTNFPDALSASAAAGSVSAPVVLVDGSASAVAPATSELLTSLHVTSVKIAGGTAVVSESLSASLRTVTGVGVVSRLAGADRYSTSVAINNGSFESAPTVFLAVGSGFADALAGAALAGHDHAPLFVTPGNCVYASTLAEMARLGATTHVLLGGPAALTSGVENLITCESLSQPVPDVQPTVPPRPSSGINCSSFSTQPEAQAFYNLYYPAYGDIARLDRDNDGIACESLPR</sequence>
<feature type="domain" description="Excalibur calcium-binding" evidence="2">
    <location>
        <begin position="361"/>
        <end position="401"/>
    </location>
</feature>
<evidence type="ECO:0000313" key="4">
    <source>
        <dbReference type="EMBL" id="MBK4348904.1"/>
    </source>
</evidence>
<dbReference type="SMART" id="SM00894">
    <property type="entry name" value="Excalibur"/>
    <property type="match status" value="1"/>
</dbReference>
<proteinExistence type="predicted"/>
<keyword evidence="5" id="KW-1185">Reference proteome</keyword>
<dbReference type="EMBL" id="JAEPES010000001">
    <property type="protein sequence ID" value="MBK4346468.1"/>
    <property type="molecule type" value="Genomic_DNA"/>
</dbReference>
<feature type="chain" id="PRO_5038277269" evidence="1">
    <location>
        <begin position="26"/>
        <end position="405"/>
    </location>
</feature>
<dbReference type="InterPro" id="IPR051922">
    <property type="entry name" value="Bact_Sporulation_Assoc"/>
</dbReference>
<reference evidence="3" key="1">
    <citation type="submission" date="2021-01" db="EMBL/GenBank/DDBJ databases">
        <title>Lacisediminihabitans sp. nov. strain G11-30, isolated from Antarctic Soil.</title>
        <authorList>
            <person name="Li J."/>
        </authorList>
    </citation>
    <scope>NUCLEOTIDE SEQUENCE</scope>
    <source>
        <strain evidence="3">G11-30</strain>
    </source>
</reference>
<dbReference type="Proteomes" id="UP000636458">
    <property type="component" value="Unassembled WGS sequence"/>
</dbReference>
<organism evidence="3 5">
    <name type="scientific">Lacisediminihabitans changchengi</name>
    <dbReference type="NCBI Taxonomy" id="2787634"/>
    <lineage>
        <taxon>Bacteria</taxon>
        <taxon>Bacillati</taxon>
        <taxon>Actinomycetota</taxon>
        <taxon>Actinomycetes</taxon>
        <taxon>Micrococcales</taxon>
        <taxon>Microbacteriaceae</taxon>
        <taxon>Lacisediminihabitans</taxon>
    </lineage>
</organism>
<dbReference type="InterPro" id="IPR008613">
    <property type="entry name" value="Excalibur_Ca-bd_domain"/>
</dbReference>
<comment type="caution">
    <text evidence="3">The sequence shown here is derived from an EMBL/GenBank/DDBJ whole genome shotgun (WGS) entry which is preliminary data.</text>
</comment>